<protein>
    <submittedName>
        <fullName evidence="6">Molecular chaperone DnaK</fullName>
    </submittedName>
</protein>
<dbReference type="RefSeq" id="WP_248344342.1">
    <property type="nucleotide sequence ID" value="NZ_AP025592.1"/>
</dbReference>
<dbReference type="Pfam" id="PF01258">
    <property type="entry name" value="zf-dskA_traR"/>
    <property type="match status" value="1"/>
</dbReference>
<evidence type="ECO:0000259" key="5">
    <source>
        <dbReference type="Pfam" id="PF01258"/>
    </source>
</evidence>
<evidence type="ECO:0000256" key="4">
    <source>
        <dbReference type="PROSITE-ProRule" id="PRU00510"/>
    </source>
</evidence>
<feature type="zinc finger region" description="dksA C4-type" evidence="4">
    <location>
        <begin position="87"/>
        <end position="111"/>
    </location>
</feature>
<dbReference type="PROSITE" id="PS01102">
    <property type="entry name" value="ZF_DKSA_1"/>
    <property type="match status" value="1"/>
</dbReference>
<evidence type="ECO:0000256" key="3">
    <source>
        <dbReference type="ARBA" id="ARBA00022833"/>
    </source>
</evidence>
<sequence length="130" mass="14403">MTPKKLAAVRAALLRLREELVRAGPARIEPNRQDPATTGVADEDAQALSEMLQSLASARNRGQSDLLALVDKALHKLDAAPEDFGLCEDCEEEIPAKRLAVMPYAPLCAECQAKREPRRQATRRHLTDYK</sequence>
<evidence type="ECO:0000256" key="1">
    <source>
        <dbReference type="ARBA" id="ARBA00022723"/>
    </source>
</evidence>
<dbReference type="PROSITE" id="PS51128">
    <property type="entry name" value="ZF_DKSA_2"/>
    <property type="match status" value="1"/>
</dbReference>
<dbReference type="EMBL" id="AP025592">
    <property type="protein sequence ID" value="BDG07558.1"/>
    <property type="molecule type" value="Genomic_DNA"/>
</dbReference>
<accession>A0ABM7X6U8</accession>
<feature type="domain" description="Zinc finger DksA/TraR C4-type" evidence="5">
    <location>
        <begin position="83"/>
        <end position="116"/>
    </location>
</feature>
<dbReference type="Gene3D" id="1.20.120.910">
    <property type="entry name" value="DksA, coiled-coil domain"/>
    <property type="match status" value="1"/>
</dbReference>
<dbReference type="Proteomes" id="UP001162734">
    <property type="component" value="Chromosome"/>
</dbReference>
<keyword evidence="1" id="KW-0479">Metal-binding</keyword>
<reference evidence="7" key="1">
    <citation type="journal article" date="2022" name="Int. J. Syst. Evol. Microbiol.">
        <title>Anaeromyxobacter oryzae sp. nov., Anaeromyxobacter diazotrophicus sp. nov. and Anaeromyxobacter paludicola sp. nov., isolated from paddy soils.</title>
        <authorList>
            <person name="Itoh H."/>
            <person name="Xu Z."/>
            <person name="Mise K."/>
            <person name="Masuda Y."/>
            <person name="Ushijima N."/>
            <person name="Hayakawa C."/>
            <person name="Shiratori Y."/>
            <person name="Senoo K."/>
        </authorList>
    </citation>
    <scope>NUCLEOTIDE SEQUENCE [LARGE SCALE GENOMIC DNA]</scope>
    <source>
        <strain evidence="7">Red630</strain>
    </source>
</reference>
<dbReference type="InterPro" id="IPR000962">
    <property type="entry name" value="Znf_DskA_TraR"/>
</dbReference>
<organism evidence="6 7">
    <name type="scientific">Anaeromyxobacter paludicola</name>
    <dbReference type="NCBI Taxonomy" id="2918171"/>
    <lineage>
        <taxon>Bacteria</taxon>
        <taxon>Pseudomonadati</taxon>
        <taxon>Myxococcota</taxon>
        <taxon>Myxococcia</taxon>
        <taxon>Myxococcales</taxon>
        <taxon>Cystobacterineae</taxon>
        <taxon>Anaeromyxobacteraceae</taxon>
        <taxon>Anaeromyxobacter</taxon>
    </lineage>
</organism>
<evidence type="ECO:0000313" key="7">
    <source>
        <dbReference type="Proteomes" id="UP001162734"/>
    </source>
</evidence>
<keyword evidence="3" id="KW-0862">Zinc</keyword>
<proteinExistence type="predicted"/>
<dbReference type="SUPFAM" id="SSF57716">
    <property type="entry name" value="Glucocorticoid receptor-like (DNA-binding domain)"/>
    <property type="match status" value="1"/>
</dbReference>
<keyword evidence="7" id="KW-1185">Reference proteome</keyword>
<evidence type="ECO:0000313" key="6">
    <source>
        <dbReference type="EMBL" id="BDG07558.1"/>
    </source>
</evidence>
<dbReference type="PANTHER" id="PTHR33823">
    <property type="entry name" value="RNA POLYMERASE-BINDING TRANSCRIPTION FACTOR DKSA-RELATED"/>
    <property type="match status" value="1"/>
</dbReference>
<gene>
    <name evidence="6" type="ORF">AMPC_06710</name>
</gene>
<dbReference type="InterPro" id="IPR020458">
    <property type="entry name" value="Znf_DskA_TraR_CS"/>
</dbReference>
<dbReference type="PANTHER" id="PTHR33823:SF4">
    <property type="entry name" value="GENERAL STRESS PROTEIN 16O"/>
    <property type="match status" value="1"/>
</dbReference>
<keyword evidence="2" id="KW-0863">Zinc-finger</keyword>
<evidence type="ECO:0000256" key="2">
    <source>
        <dbReference type="ARBA" id="ARBA00022771"/>
    </source>
</evidence>
<name>A0ABM7X6U8_9BACT</name>